<keyword evidence="3" id="KW-1185">Reference proteome</keyword>
<protein>
    <recommendedName>
        <fullName evidence="1">N-acetyltransferase domain-containing protein</fullName>
    </recommendedName>
</protein>
<organism evidence="2 3">
    <name type="scientific">Inquilinus limosus</name>
    <dbReference type="NCBI Taxonomy" id="171674"/>
    <lineage>
        <taxon>Bacteria</taxon>
        <taxon>Pseudomonadati</taxon>
        <taxon>Pseudomonadota</taxon>
        <taxon>Alphaproteobacteria</taxon>
        <taxon>Rhodospirillales</taxon>
        <taxon>Rhodospirillaceae</taxon>
        <taxon>Inquilinus</taxon>
    </lineage>
</organism>
<proteinExistence type="predicted"/>
<reference evidence="3" key="1">
    <citation type="submission" date="2017-05" db="EMBL/GenBank/DDBJ databases">
        <authorList>
            <person name="Macchi M."/>
            <person name="Festa S."/>
            <person name="Coppotelli B.M."/>
            <person name="Morelli I.S."/>
        </authorList>
    </citation>
    <scope>NUCLEOTIDE SEQUENCE [LARGE SCALE GENOMIC DNA]</scope>
    <source>
        <strain evidence="3">I</strain>
    </source>
</reference>
<evidence type="ECO:0000313" key="2">
    <source>
        <dbReference type="EMBL" id="OWJ64170.1"/>
    </source>
</evidence>
<dbReference type="InterPro" id="IPR016181">
    <property type="entry name" value="Acyl_CoA_acyltransferase"/>
</dbReference>
<dbReference type="Pfam" id="PF00583">
    <property type="entry name" value="Acetyltransf_1"/>
    <property type="match status" value="1"/>
</dbReference>
<dbReference type="OrthoDB" id="9815099at2"/>
<dbReference type="STRING" id="1122125.GCA_000423185_02194"/>
<evidence type="ECO:0000259" key="1">
    <source>
        <dbReference type="PROSITE" id="PS51186"/>
    </source>
</evidence>
<evidence type="ECO:0000313" key="3">
    <source>
        <dbReference type="Proteomes" id="UP000196655"/>
    </source>
</evidence>
<dbReference type="RefSeq" id="WP_088154478.1">
    <property type="nucleotide sequence ID" value="NZ_NHON01000066.1"/>
</dbReference>
<dbReference type="PROSITE" id="PS51186">
    <property type="entry name" value="GNAT"/>
    <property type="match status" value="1"/>
</dbReference>
<dbReference type="Proteomes" id="UP000196655">
    <property type="component" value="Unassembled WGS sequence"/>
</dbReference>
<dbReference type="AlphaFoldDB" id="A0A211ZG04"/>
<dbReference type="Gene3D" id="3.40.630.30">
    <property type="match status" value="1"/>
</dbReference>
<dbReference type="EMBL" id="NHON01000066">
    <property type="protein sequence ID" value="OWJ64170.1"/>
    <property type="molecule type" value="Genomic_DNA"/>
</dbReference>
<dbReference type="CDD" id="cd04301">
    <property type="entry name" value="NAT_SF"/>
    <property type="match status" value="1"/>
</dbReference>
<feature type="domain" description="N-acetyltransferase" evidence="1">
    <location>
        <begin position="1"/>
        <end position="143"/>
    </location>
</feature>
<accession>A0A211ZG04</accession>
<dbReference type="GO" id="GO:0016747">
    <property type="term" value="F:acyltransferase activity, transferring groups other than amino-acyl groups"/>
    <property type="evidence" value="ECO:0007669"/>
    <property type="project" value="InterPro"/>
</dbReference>
<dbReference type="SUPFAM" id="SSF55729">
    <property type="entry name" value="Acyl-CoA N-acyltransferases (Nat)"/>
    <property type="match status" value="1"/>
</dbReference>
<comment type="caution">
    <text evidence="2">The sequence shown here is derived from an EMBL/GenBank/DDBJ whole genome shotgun (WGS) entry which is preliminary data.</text>
</comment>
<sequence>MDIMRERPRHAAAIESLVVDCFGEGRFGKTVYRLRDGVRPNNELGLVAIEDGELVGTLRFWPIHVDGIGETILLGPLAVAEGLRSTGVGSRLMRAGLSRAAAFGHRSVILVGDEPYYRRFGFRRDLTLGLMLPGPVDYDRLLGLELVPGALANARGMIGRADGLPVRYEMAAVAVA</sequence>
<dbReference type="InterPro" id="IPR000182">
    <property type="entry name" value="GNAT_dom"/>
</dbReference>
<name>A0A211ZG04_9PROT</name>
<gene>
    <name evidence="2" type="ORF">BWR60_26080</name>
</gene>